<dbReference type="GO" id="GO:0003755">
    <property type="term" value="F:peptidyl-prolyl cis-trans isomerase activity"/>
    <property type="evidence" value="ECO:0007669"/>
    <property type="project" value="UniProtKB-KW"/>
</dbReference>
<dbReference type="Proteomes" id="UP000237608">
    <property type="component" value="Unassembled WGS sequence"/>
</dbReference>
<keyword evidence="1 3" id="KW-0413">Isomerase</keyword>
<gene>
    <name evidence="3" type="ORF">BTO13_01615</name>
</gene>
<name>A0A2S7W8U8_9FLAO</name>
<sequence length="544" mass="63413">MKKRLLIAILSVSSITFSQKKDKVLMTIGNEKVLVSDFRRVYEKNLDAIDNEEEKDIQKNIELYINYRLKVKEAYRLQLDTLPSYKKEIESYRNQLSMPYLQDSAYINKLVKDAYFRIKNEVKAKHILVRTPSVATPKDTLEAYNKIVKIREKILKGEDFEKVAVEFSEDPSAKGDSINGRPGNKGNLGYFSAFRMVFPFEDAAYKTKVGEVSTPFKTRFGYHILQVDSIRKSKGEVEVAHILITDKTEKGEKLINEVYDRLQKDEQFKTLAREYSDDVGTKSKGGVLRKFGTGVMVKPFEDAAFGLEKEDSYSKPFKTQFGWHIVYLIKKHPVDSFEKLQPELLQKVRSDERAQLSQMAVIQKLKKKYSIIENESAKSIFDIKNIRNISKDSLQSEILKINERSLSQEKFVNFIKNRTGKAVFELFEDFKNDEILNYYKENLEKSEPEFAITLQEYKDGLLLFELMQQTIWEKSTKDSLGLKTYFDENISKYSSNELAKVKGEVMNDYQNFLENNWIAELRKNVIIAIDNRQLKNLIKFYNKK</sequence>
<evidence type="ECO:0000259" key="2">
    <source>
        <dbReference type="PROSITE" id="PS50198"/>
    </source>
</evidence>
<dbReference type="Pfam" id="PF00639">
    <property type="entry name" value="Rotamase"/>
    <property type="match status" value="2"/>
</dbReference>
<dbReference type="RefSeq" id="WP_105045201.1">
    <property type="nucleotide sequence ID" value="NZ_CP150662.1"/>
</dbReference>
<evidence type="ECO:0000313" key="4">
    <source>
        <dbReference type="Proteomes" id="UP000237608"/>
    </source>
</evidence>
<dbReference type="EMBL" id="MSCL01000001">
    <property type="protein sequence ID" value="PQJ74047.1"/>
    <property type="molecule type" value="Genomic_DNA"/>
</dbReference>
<comment type="caution">
    <text evidence="3">The sequence shown here is derived from an EMBL/GenBank/DDBJ whole genome shotgun (WGS) entry which is preliminary data.</text>
</comment>
<dbReference type="OrthoDB" id="14196at2"/>
<dbReference type="InterPro" id="IPR000297">
    <property type="entry name" value="PPIase_PpiC"/>
</dbReference>
<keyword evidence="1" id="KW-0697">Rotamase</keyword>
<protein>
    <submittedName>
        <fullName evidence="3">Peptidylprolyl isomerase</fullName>
    </submittedName>
</protein>
<dbReference type="AlphaFoldDB" id="A0A2S7W8U8"/>
<dbReference type="InterPro" id="IPR046357">
    <property type="entry name" value="PPIase_dom_sf"/>
</dbReference>
<feature type="domain" description="PpiC" evidence="2">
    <location>
        <begin position="234"/>
        <end position="330"/>
    </location>
</feature>
<proteinExistence type="predicted"/>
<reference evidence="3 4" key="1">
    <citation type="submission" date="2016-12" db="EMBL/GenBank/DDBJ databases">
        <title>Trade-off between light-utilization and light-protection in marine flavobacteria.</title>
        <authorList>
            <person name="Kumagai Y."/>
            <person name="Yoshizawa S."/>
            <person name="Kogure K."/>
            <person name="Iwasaki W."/>
        </authorList>
    </citation>
    <scope>NUCLEOTIDE SEQUENCE [LARGE SCALE GENOMIC DNA]</scope>
    <source>
        <strain evidence="3 4">KCTC 22729</strain>
    </source>
</reference>
<keyword evidence="4" id="KW-1185">Reference proteome</keyword>
<evidence type="ECO:0000256" key="1">
    <source>
        <dbReference type="PROSITE-ProRule" id="PRU00278"/>
    </source>
</evidence>
<dbReference type="PANTHER" id="PTHR47245">
    <property type="entry name" value="PEPTIDYLPROLYL ISOMERASE"/>
    <property type="match status" value="1"/>
</dbReference>
<evidence type="ECO:0000313" key="3">
    <source>
        <dbReference type="EMBL" id="PQJ74047.1"/>
    </source>
</evidence>
<organism evidence="3 4">
    <name type="scientific">Polaribacter gangjinensis</name>
    <dbReference type="NCBI Taxonomy" id="574710"/>
    <lineage>
        <taxon>Bacteria</taxon>
        <taxon>Pseudomonadati</taxon>
        <taxon>Bacteroidota</taxon>
        <taxon>Flavobacteriia</taxon>
        <taxon>Flavobacteriales</taxon>
        <taxon>Flavobacteriaceae</taxon>
    </lineage>
</organism>
<dbReference type="PANTHER" id="PTHR47245:SF2">
    <property type="entry name" value="PEPTIDYL-PROLYL CIS-TRANS ISOMERASE HP_0175-RELATED"/>
    <property type="match status" value="1"/>
</dbReference>
<dbReference type="InterPro" id="IPR050245">
    <property type="entry name" value="PrsA_foldase"/>
</dbReference>
<accession>A0A2S7W8U8</accession>
<dbReference type="PROSITE" id="PS50198">
    <property type="entry name" value="PPIC_PPIASE_2"/>
    <property type="match status" value="2"/>
</dbReference>
<feature type="domain" description="PpiC" evidence="2">
    <location>
        <begin position="119"/>
        <end position="229"/>
    </location>
</feature>
<dbReference type="SUPFAM" id="SSF54534">
    <property type="entry name" value="FKBP-like"/>
    <property type="match status" value="2"/>
</dbReference>
<dbReference type="Gene3D" id="3.10.50.40">
    <property type="match status" value="2"/>
</dbReference>